<accession>A0A0G0B842</accession>
<feature type="domain" description="Nucleotidyl transferase" evidence="1">
    <location>
        <begin position="3"/>
        <end position="210"/>
    </location>
</feature>
<dbReference type="SUPFAM" id="SSF53448">
    <property type="entry name" value="Nucleotide-diphospho-sugar transferases"/>
    <property type="match status" value="1"/>
</dbReference>
<comment type="caution">
    <text evidence="2">The sequence shown here is derived from an EMBL/GenBank/DDBJ whole genome shotgun (WGS) entry which is preliminary data.</text>
</comment>
<proteinExistence type="predicted"/>
<dbReference type="Proteomes" id="UP000034952">
    <property type="component" value="Unassembled WGS sequence"/>
</dbReference>
<dbReference type="InterPro" id="IPR005835">
    <property type="entry name" value="NTP_transferase_dom"/>
</dbReference>
<dbReference type="PANTHER" id="PTHR47183:SF2">
    <property type="entry name" value="GLUCOSE-1-PHOSPHATE CYTIDYLYLTRANSFERASE-RELATED"/>
    <property type="match status" value="1"/>
</dbReference>
<evidence type="ECO:0000313" key="2">
    <source>
        <dbReference type="EMBL" id="KKP65543.1"/>
    </source>
</evidence>
<dbReference type="EMBL" id="LBPY01000025">
    <property type="protein sequence ID" value="KKP65543.1"/>
    <property type="molecule type" value="Genomic_DNA"/>
</dbReference>
<dbReference type="Pfam" id="PF00483">
    <property type="entry name" value="NTP_transferase"/>
    <property type="match status" value="1"/>
</dbReference>
<protein>
    <submittedName>
        <fullName evidence="2">Glucose-1-phosphate cytidylyltransferase</fullName>
    </submittedName>
</protein>
<dbReference type="AlphaFoldDB" id="A0A0G0B842"/>
<organism evidence="2 3">
    <name type="scientific">Candidatus Nomurabacteria bacterium GW2011_GWE1_35_16</name>
    <dbReference type="NCBI Taxonomy" id="1618761"/>
    <lineage>
        <taxon>Bacteria</taxon>
        <taxon>Candidatus Nomuraibacteriota</taxon>
    </lineage>
</organism>
<dbReference type="InterPro" id="IPR013446">
    <property type="entry name" value="G1P_cyt_trans-like"/>
</dbReference>
<sequence length="240" mass="27272">MTKVVLLAGGKGSRLNDINPKPLVRLGEMPLVQHVMNSYNYFGYDEFILATGHRHGDFEEYFNSIRLPYAVRLINTGEDANTGERINRIRFEVEGHPFCLSYSDGLSDVNLADVEHSFHADKSSPDLLITAVHPPERYGLMVLEENEEKTSPIKTFNEKPQRDDWINGGFMVCSPNIFDYIEKNDSFEGDSIPRIVLHQKMVGYKHLGNWGSIDTQKDLNIFMDLWNSGNAFWANGGNNL</sequence>
<evidence type="ECO:0000259" key="1">
    <source>
        <dbReference type="Pfam" id="PF00483"/>
    </source>
</evidence>
<keyword evidence="2" id="KW-0808">Transferase</keyword>
<dbReference type="Gene3D" id="3.90.550.10">
    <property type="entry name" value="Spore Coat Polysaccharide Biosynthesis Protein SpsA, Chain A"/>
    <property type="match status" value="1"/>
</dbReference>
<dbReference type="InterPro" id="IPR029044">
    <property type="entry name" value="Nucleotide-diphossugar_trans"/>
</dbReference>
<keyword evidence="2" id="KW-0548">Nucleotidyltransferase</keyword>
<dbReference type="PANTHER" id="PTHR47183">
    <property type="entry name" value="GLUCOSE-1-PHOSPHATE CYTIDYLYLTRANSFERASE-RELATED"/>
    <property type="match status" value="1"/>
</dbReference>
<name>A0A0G0B842_9BACT</name>
<evidence type="ECO:0000313" key="3">
    <source>
        <dbReference type="Proteomes" id="UP000034952"/>
    </source>
</evidence>
<dbReference type="GO" id="GO:0047343">
    <property type="term" value="F:glucose-1-phosphate cytidylyltransferase activity"/>
    <property type="evidence" value="ECO:0007669"/>
    <property type="project" value="InterPro"/>
</dbReference>
<reference evidence="2 3" key="1">
    <citation type="journal article" date="2015" name="Nature">
        <title>rRNA introns, odd ribosomes, and small enigmatic genomes across a large radiation of phyla.</title>
        <authorList>
            <person name="Brown C.T."/>
            <person name="Hug L.A."/>
            <person name="Thomas B.C."/>
            <person name="Sharon I."/>
            <person name="Castelle C.J."/>
            <person name="Singh A."/>
            <person name="Wilkins M.J."/>
            <person name="Williams K.H."/>
            <person name="Banfield J.F."/>
        </authorList>
    </citation>
    <scope>NUCLEOTIDE SEQUENCE [LARGE SCALE GENOMIC DNA]</scope>
</reference>
<gene>
    <name evidence="2" type="ORF">UR64_C0025G0005</name>
</gene>